<protein>
    <submittedName>
        <fullName evidence="2">Uncharacterized protein</fullName>
    </submittedName>
</protein>
<reference evidence="2 3" key="1">
    <citation type="submission" date="2020-02" db="EMBL/GenBank/DDBJ databases">
        <title>Albibacoteraceae fam. nov., the first described family within the subdivision 4 Verrucomicrobia.</title>
        <authorList>
            <person name="Xi F."/>
        </authorList>
    </citation>
    <scope>NUCLEOTIDE SEQUENCE [LARGE SCALE GENOMIC DNA]</scope>
    <source>
        <strain evidence="2 3">CK1056</strain>
    </source>
</reference>
<gene>
    <name evidence="2" type="ORF">G0Q06_06900</name>
</gene>
<comment type="caution">
    <text evidence="2">The sequence shown here is derived from an EMBL/GenBank/DDBJ whole genome shotgun (WGS) entry which is preliminary data.</text>
</comment>
<evidence type="ECO:0000256" key="1">
    <source>
        <dbReference type="SAM" id="Phobius"/>
    </source>
</evidence>
<name>A0A6B2M395_9BACT</name>
<dbReference type="RefSeq" id="WP_163963842.1">
    <property type="nucleotide sequence ID" value="NZ_JAAGNX010000002.1"/>
</dbReference>
<accession>A0A6B2M395</accession>
<evidence type="ECO:0000313" key="2">
    <source>
        <dbReference type="EMBL" id="NDV62170.1"/>
    </source>
</evidence>
<dbReference type="EMBL" id="JAAGNX010000002">
    <property type="protein sequence ID" value="NDV62170.1"/>
    <property type="molecule type" value="Genomic_DNA"/>
</dbReference>
<dbReference type="Proteomes" id="UP000478417">
    <property type="component" value="Unassembled WGS sequence"/>
</dbReference>
<proteinExistence type="predicted"/>
<keyword evidence="1" id="KW-0472">Membrane</keyword>
<keyword evidence="1" id="KW-1133">Transmembrane helix</keyword>
<feature type="transmembrane region" description="Helical" evidence="1">
    <location>
        <begin position="41"/>
        <end position="68"/>
    </location>
</feature>
<evidence type="ECO:0000313" key="3">
    <source>
        <dbReference type="Proteomes" id="UP000478417"/>
    </source>
</evidence>
<keyword evidence="1" id="KW-0812">Transmembrane</keyword>
<sequence length="70" mass="7958">MESMPGAKDITGDIGKLRNRNVLPRGEAPVLPNLSHQERKIAFNALSFFFWTLVCLFLVLQLVFLAWLTL</sequence>
<organism evidence="2 3">
    <name type="scientific">Oceanipulchritudo coccoides</name>
    <dbReference type="NCBI Taxonomy" id="2706888"/>
    <lineage>
        <taxon>Bacteria</taxon>
        <taxon>Pseudomonadati</taxon>
        <taxon>Verrucomicrobiota</taxon>
        <taxon>Opitutia</taxon>
        <taxon>Puniceicoccales</taxon>
        <taxon>Oceanipulchritudinaceae</taxon>
        <taxon>Oceanipulchritudo</taxon>
    </lineage>
</organism>
<dbReference type="AlphaFoldDB" id="A0A6B2M395"/>
<keyword evidence="3" id="KW-1185">Reference proteome</keyword>